<accession>A0A0K6GZP8</accession>
<evidence type="ECO:0000313" key="3">
    <source>
        <dbReference type="Proteomes" id="UP000182598"/>
    </source>
</evidence>
<dbReference type="Proteomes" id="UP000182598">
    <property type="component" value="Unassembled WGS sequence"/>
</dbReference>
<dbReference type="RefSeq" id="WP_055438476.1">
    <property type="nucleotide sequence ID" value="NZ_CYHB01000001.1"/>
</dbReference>
<name>A0A0K6GZP8_9GAMM</name>
<dbReference type="CDD" id="cd00761">
    <property type="entry name" value="Glyco_tranf_GTA_type"/>
    <property type="match status" value="1"/>
</dbReference>
<keyword evidence="2" id="KW-0808">Transferase</keyword>
<keyword evidence="3" id="KW-1185">Reference proteome</keyword>
<evidence type="ECO:0000259" key="1">
    <source>
        <dbReference type="Pfam" id="PF00535"/>
    </source>
</evidence>
<dbReference type="Gene3D" id="3.90.550.10">
    <property type="entry name" value="Spore Coat Polysaccharide Biosynthesis Protein SpsA, Chain A"/>
    <property type="match status" value="1"/>
</dbReference>
<sequence length="265" mass="31095">MNFELLISTMHKNTTEVLQMLAKSNVKCNALVVVQGDKNGYEKINQDNQKIRIIFSKERGLSKSRNLALKESKADVVLLADDDLIYFDDFQNTILESFNKHQNYVFLIFNVDNYNRRYPDKIKNILWHQVLGFSSWQIAFKRQDVLGKGLRLNEKFGTGSGIYSSGEENIFLSQCFKHFKMCYLPVKILKRPKSDSSWFTGYDDKYLFDRGAIFYAISQKFSYLLILQFAIRRKKLFPDYSYMKMIGLMLQGLKSCKLNQHFKLQ</sequence>
<protein>
    <submittedName>
        <fullName evidence="2">Glycosyl transferase family 2</fullName>
    </submittedName>
</protein>
<organism evidence="2 3">
    <name type="scientific">Pseudidiomarina woesei</name>
    <dbReference type="NCBI Taxonomy" id="1381080"/>
    <lineage>
        <taxon>Bacteria</taxon>
        <taxon>Pseudomonadati</taxon>
        <taxon>Pseudomonadota</taxon>
        <taxon>Gammaproteobacteria</taxon>
        <taxon>Alteromonadales</taxon>
        <taxon>Idiomarinaceae</taxon>
        <taxon>Pseudidiomarina</taxon>
    </lineage>
</organism>
<proteinExistence type="predicted"/>
<dbReference type="GO" id="GO:0016740">
    <property type="term" value="F:transferase activity"/>
    <property type="evidence" value="ECO:0007669"/>
    <property type="project" value="UniProtKB-KW"/>
</dbReference>
<dbReference type="EMBL" id="CYHB01000001">
    <property type="protein sequence ID" value="CUA83998.1"/>
    <property type="molecule type" value="Genomic_DNA"/>
</dbReference>
<dbReference type="InterPro" id="IPR001173">
    <property type="entry name" value="Glyco_trans_2-like"/>
</dbReference>
<dbReference type="InterPro" id="IPR029044">
    <property type="entry name" value="Nucleotide-diphossugar_trans"/>
</dbReference>
<dbReference type="SUPFAM" id="SSF53448">
    <property type="entry name" value="Nucleotide-diphospho-sugar transferases"/>
    <property type="match status" value="1"/>
</dbReference>
<reference evidence="3" key="1">
    <citation type="submission" date="2015-08" db="EMBL/GenBank/DDBJ databases">
        <authorList>
            <person name="Varghese N."/>
        </authorList>
    </citation>
    <scope>NUCLEOTIDE SEQUENCE [LARGE SCALE GENOMIC DNA]</scope>
    <source>
        <strain evidence="3">DSM 27808</strain>
    </source>
</reference>
<feature type="domain" description="Glycosyltransferase 2-like" evidence="1">
    <location>
        <begin position="31"/>
        <end position="123"/>
    </location>
</feature>
<gene>
    <name evidence="2" type="ORF">Ga0061064_0833</name>
</gene>
<dbReference type="AlphaFoldDB" id="A0A0K6GZP8"/>
<dbReference type="Pfam" id="PF00535">
    <property type="entry name" value="Glycos_transf_2"/>
    <property type="match status" value="1"/>
</dbReference>
<evidence type="ECO:0000313" key="2">
    <source>
        <dbReference type="EMBL" id="CUA83998.1"/>
    </source>
</evidence>